<sequence>MHHLLLDVWKHDITAGRPKLAAWMEEMNKIEAYTQTKHNREDTLNYLKKRFLIQQ</sequence>
<reference evidence="1 2" key="1">
    <citation type="submission" date="2017-11" db="EMBL/GenBank/DDBJ databases">
        <title>De-novo sequencing of pomegranate (Punica granatum L.) genome.</title>
        <authorList>
            <person name="Akparov Z."/>
            <person name="Amiraslanov A."/>
            <person name="Hajiyeva S."/>
            <person name="Abbasov M."/>
            <person name="Kaur K."/>
            <person name="Hamwieh A."/>
            <person name="Solovyev V."/>
            <person name="Salamov A."/>
            <person name="Braich B."/>
            <person name="Kosarev P."/>
            <person name="Mahmoud A."/>
            <person name="Hajiyev E."/>
            <person name="Babayeva S."/>
            <person name="Izzatullayeva V."/>
            <person name="Mammadov A."/>
            <person name="Mammadov A."/>
            <person name="Sharifova S."/>
            <person name="Ojaghi J."/>
            <person name="Eynullazada K."/>
            <person name="Bayramov B."/>
            <person name="Abdulazimova A."/>
            <person name="Shahmuradov I."/>
        </authorList>
    </citation>
    <scope>NUCLEOTIDE SEQUENCE [LARGE SCALE GENOMIC DNA]</scope>
    <source>
        <strain evidence="2">cv. AG2017</strain>
        <tissue evidence="1">Leaf</tissue>
    </source>
</reference>
<dbReference type="Proteomes" id="UP000233551">
    <property type="component" value="Unassembled WGS sequence"/>
</dbReference>
<dbReference type="AlphaFoldDB" id="A0A2I0KI97"/>
<dbReference type="PANTHER" id="PTHR44328">
    <property type="entry name" value="GLUTATHIONE S-TRANSFERASE L1"/>
    <property type="match status" value="1"/>
</dbReference>
<comment type="caution">
    <text evidence="1">The sequence shown here is derived from an EMBL/GenBank/DDBJ whole genome shotgun (WGS) entry which is preliminary data.</text>
</comment>
<dbReference type="Gene3D" id="1.20.1050.10">
    <property type="match status" value="1"/>
</dbReference>
<dbReference type="GO" id="GO:0004364">
    <property type="term" value="F:glutathione transferase activity"/>
    <property type="evidence" value="ECO:0007669"/>
    <property type="project" value="InterPro"/>
</dbReference>
<evidence type="ECO:0000313" key="2">
    <source>
        <dbReference type="Proteomes" id="UP000233551"/>
    </source>
</evidence>
<name>A0A2I0KI97_PUNGR</name>
<evidence type="ECO:0008006" key="3">
    <source>
        <dbReference type="Google" id="ProtNLM"/>
    </source>
</evidence>
<proteinExistence type="predicted"/>
<evidence type="ECO:0000313" key="1">
    <source>
        <dbReference type="EMBL" id="PKI68179.1"/>
    </source>
</evidence>
<dbReference type="STRING" id="22663.A0A2I0KI97"/>
<dbReference type="InterPro" id="IPR036282">
    <property type="entry name" value="Glutathione-S-Trfase_C_sf"/>
</dbReference>
<dbReference type="SUPFAM" id="SSF47616">
    <property type="entry name" value="GST C-terminal domain-like"/>
    <property type="match status" value="1"/>
</dbReference>
<dbReference type="InterPro" id="IPR044629">
    <property type="entry name" value="GSTL1/2/3"/>
</dbReference>
<dbReference type="EMBL" id="PGOL01000570">
    <property type="protein sequence ID" value="PKI68179.1"/>
    <property type="molecule type" value="Genomic_DNA"/>
</dbReference>
<protein>
    <recommendedName>
        <fullName evidence="3">GST C-terminal domain-containing protein</fullName>
    </recommendedName>
</protein>
<dbReference type="PANTHER" id="PTHR44328:SF6">
    <property type="entry name" value="GLUTATHIONE S-TRANSFERASE L1-RELATED"/>
    <property type="match status" value="1"/>
</dbReference>
<organism evidence="1 2">
    <name type="scientific">Punica granatum</name>
    <name type="common">Pomegranate</name>
    <dbReference type="NCBI Taxonomy" id="22663"/>
    <lineage>
        <taxon>Eukaryota</taxon>
        <taxon>Viridiplantae</taxon>
        <taxon>Streptophyta</taxon>
        <taxon>Embryophyta</taxon>
        <taxon>Tracheophyta</taxon>
        <taxon>Spermatophyta</taxon>
        <taxon>Magnoliopsida</taxon>
        <taxon>eudicotyledons</taxon>
        <taxon>Gunneridae</taxon>
        <taxon>Pentapetalae</taxon>
        <taxon>rosids</taxon>
        <taxon>malvids</taxon>
        <taxon>Myrtales</taxon>
        <taxon>Lythraceae</taxon>
        <taxon>Punica</taxon>
    </lineage>
</organism>
<keyword evidence="2" id="KW-1185">Reference proteome</keyword>
<gene>
    <name evidence="1" type="ORF">CRG98_011478</name>
</gene>
<accession>A0A2I0KI97</accession>